<keyword evidence="6" id="KW-0131">Cell cycle</keyword>
<dbReference type="Pfam" id="PF00691">
    <property type="entry name" value="OmpA"/>
    <property type="match status" value="1"/>
</dbReference>
<comment type="subunit">
    <text evidence="6">The Tol-Pal system is composed of five core proteins: the inner membrane proteins TolA, TolQ and TolR, the periplasmic protein TolB and the outer membrane protein Pal. They form a network linking the inner and outer membranes and the peptidoglycan layer.</text>
</comment>
<dbReference type="Gene3D" id="3.30.1330.60">
    <property type="entry name" value="OmpA-like domain"/>
    <property type="match status" value="1"/>
</dbReference>
<dbReference type="PROSITE" id="PS51257">
    <property type="entry name" value="PROKAR_LIPOPROTEIN"/>
    <property type="match status" value="1"/>
</dbReference>
<dbReference type="GO" id="GO:0051301">
    <property type="term" value="P:cell division"/>
    <property type="evidence" value="ECO:0007669"/>
    <property type="project" value="UniProtKB-UniRule"/>
</dbReference>
<keyword evidence="1 6" id="KW-0732">Signal</keyword>
<sequence>MFRHHHLLALLLTASLAACGTSTSSKRDEHQYAFGKPSAPQTAAAGVAPVVVNPPAARRGPAAVAHVVYFDFDAYTVRPEDRAIVEAHARWLSQHPGQSLRLPGHTDVRGGREYNLALGQKRAEAVRQSLQVFGIDPQRVEAVSYGKERLADEGTSEAAHQLNRRVEFDYR</sequence>
<feature type="signal peptide" evidence="7">
    <location>
        <begin position="1"/>
        <end position="20"/>
    </location>
</feature>
<evidence type="ECO:0000256" key="4">
    <source>
        <dbReference type="ARBA" id="ARBA00023237"/>
    </source>
</evidence>
<dbReference type="InterPro" id="IPR006690">
    <property type="entry name" value="OMPA-like_CS"/>
</dbReference>
<evidence type="ECO:0000256" key="1">
    <source>
        <dbReference type="ARBA" id="ARBA00022729"/>
    </source>
</evidence>
<comment type="subcellular location">
    <subcellularLocation>
        <location evidence="6">Cell outer membrane</location>
        <topology evidence="6">Lipid-anchor</topology>
    </subcellularLocation>
</comment>
<comment type="function">
    <text evidence="6">Part of the Tol-Pal system, which plays a role in outer membrane invagination during cell division and is important for maintaining outer membrane integrity.</text>
</comment>
<evidence type="ECO:0000313" key="10">
    <source>
        <dbReference type="Proteomes" id="UP000196138"/>
    </source>
</evidence>
<dbReference type="InterPro" id="IPR006664">
    <property type="entry name" value="OMP_bac"/>
</dbReference>
<feature type="domain" description="OmpA-like" evidence="8">
    <location>
        <begin position="57"/>
        <end position="171"/>
    </location>
</feature>
<feature type="chain" id="PRO_5012982454" description="Peptidoglycan-associated lipoprotein" evidence="7">
    <location>
        <begin position="21"/>
        <end position="171"/>
    </location>
</feature>
<dbReference type="PRINTS" id="PR01021">
    <property type="entry name" value="OMPADOMAIN"/>
</dbReference>
<evidence type="ECO:0000256" key="2">
    <source>
        <dbReference type="ARBA" id="ARBA00023136"/>
    </source>
</evidence>
<dbReference type="HAMAP" id="MF_02204">
    <property type="entry name" value="Pal"/>
    <property type="match status" value="1"/>
</dbReference>
<dbReference type="PANTHER" id="PTHR30329:SF21">
    <property type="entry name" value="LIPOPROTEIN YIAD-RELATED"/>
    <property type="match status" value="1"/>
</dbReference>
<evidence type="ECO:0000256" key="6">
    <source>
        <dbReference type="HAMAP-Rule" id="MF_02204"/>
    </source>
</evidence>
<dbReference type="InterPro" id="IPR006665">
    <property type="entry name" value="OmpA-like"/>
</dbReference>
<keyword evidence="10" id="KW-1185">Reference proteome</keyword>
<proteinExistence type="inferred from homology"/>
<dbReference type="PANTHER" id="PTHR30329">
    <property type="entry name" value="STATOR ELEMENT OF FLAGELLAR MOTOR COMPLEX"/>
    <property type="match status" value="1"/>
</dbReference>
<evidence type="ECO:0000256" key="3">
    <source>
        <dbReference type="ARBA" id="ARBA00023139"/>
    </source>
</evidence>
<reference evidence="9 10" key="1">
    <citation type="submission" date="2017-05" db="EMBL/GenBank/DDBJ databases">
        <authorList>
            <person name="Song R."/>
            <person name="Chenine A.L."/>
            <person name="Ruprecht R.M."/>
        </authorList>
    </citation>
    <scope>NUCLEOTIDE SEQUENCE [LARGE SCALE GENOMIC DNA]</scope>
    <source>
        <strain evidence="9 10">DSM 26136</strain>
    </source>
</reference>
<keyword evidence="9" id="KW-0282">Flagellum</keyword>
<protein>
    <recommendedName>
        <fullName evidence="6">Peptidoglycan-associated lipoprotein</fullName>
        <shortName evidence="6">PAL</shortName>
    </recommendedName>
</protein>
<keyword evidence="5 6" id="KW-0449">Lipoprotein</keyword>
<dbReference type="SUPFAM" id="SSF103088">
    <property type="entry name" value="OmpA-like"/>
    <property type="match status" value="1"/>
</dbReference>
<keyword evidence="2 6" id="KW-0472">Membrane</keyword>
<keyword evidence="4 6" id="KW-0998">Cell outer membrane</keyword>
<dbReference type="KEGG" id="cser:CCO03_06465"/>
<keyword evidence="6" id="KW-0132">Cell division</keyword>
<dbReference type="InterPro" id="IPR039001">
    <property type="entry name" value="Pal"/>
</dbReference>
<comment type="similarity">
    <text evidence="6">Belongs to the Pal lipoprotein family.</text>
</comment>
<keyword evidence="9" id="KW-0969">Cilium</keyword>
<keyword evidence="3 6" id="KW-0564">Palmitate</keyword>
<dbReference type="PROSITE" id="PS51123">
    <property type="entry name" value="OMPA_2"/>
    <property type="match status" value="1"/>
</dbReference>
<dbReference type="PROSITE" id="PS01068">
    <property type="entry name" value="OMPA_1"/>
    <property type="match status" value="1"/>
</dbReference>
<dbReference type="InterPro" id="IPR036737">
    <property type="entry name" value="OmpA-like_sf"/>
</dbReference>
<dbReference type="InterPro" id="IPR050330">
    <property type="entry name" value="Bact_OuterMem_StrucFunc"/>
</dbReference>
<organism evidence="9 10">
    <name type="scientific">Comamonas serinivorans</name>
    <dbReference type="NCBI Taxonomy" id="1082851"/>
    <lineage>
        <taxon>Bacteria</taxon>
        <taxon>Pseudomonadati</taxon>
        <taxon>Pseudomonadota</taxon>
        <taxon>Betaproteobacteria</taxon>
        <taxon>Burkholderiales</taxon>
        <taxon>Comamonadaceae</taxon>
        <taxon>Comamonas</taxon>
    </lineage>
</organism>
<dbReference type="CDD" id="cd07185">
    <property type="entry name" value="OmpA_C-like"/>
    <property type="match status" value="1"/>
</dbReference>
<evidence type="ECO:0000259" key="8">
    <source>
        <dbReference type="PROSITE" id="PS51123"/>
    </source>
</evidence>
<dbReference type="OrthoDB" id="9809164at2"/>
<dbReference type="AlphaFoldDB" id="A0A1Y0EL58"/>
<dbReference type="Proteomes" id="UP000196138">
    <property type="component" value="Chromosome"/>
</dbReference>
<dbReference type="RefSeq" id="WP_087278790.1">
    <property type="nucleotide sequence ID" value="NZ_CP021455.1"/>
</dbReference>
<name>A0A1Y0EL58_9BURK</name>
<evidence type="ECO:0000256" key="7">
    <source>
        <dbReference type="SAM" id="SignalP"/>
    </source>
</evidence>
<dbReference type="EMBL" id="CP021455">
    <property type="protein sequence ID" value="ARU04364.1"/>
    <property type="molecule type" value="Genomic_DNA"/>
</dbReference>
<dbReference type="GO" id="GO:0009279">
    <property type="term" value="C:cell outer membrane"/>
    <property type="evidence" value="ECO:0007669"/>
    <property type="project" value="UniProtKB-SubCell"/>
</dbReference>
<accession>A0A1Y0EL58</accession>
<keyword evidence="9" id="KW-0966">Cell projection</keyword>
<evidence type="ECO:0000313" key="9">
    <source>
        <dbReference type="EMBL" id="ARU04364.1"/>
    </source>
</evidence>
<gene>
    <name evidence="6" type="primary">pal</name>
    <name evidence="9" type="ORF">CCO03_06465</name>
</gene>
<evidence type="ECO:0000256" key="5">
    <source>
        <dbReference type="ARBA" id="ARBA00023288"/>
    </source>
</evidence>